<accession>G5HCD9</accession>
<dbReference type="RefSeq" id="WP_007858351.1">
    <property type="nucleotide sequence ID" value="NZ_JH376420.1"/>
</dbReference>
<dbReference type="EMBL" id="ADLJ01000002">
    <property type="protein sequence ID" value="EHF01019.1"/>
    <property type="molecule type" value="Genomic_DNA"/>
</dbReference>
<dbReference type="Proteomes" id="UP000003763">
    <property type="component" value="Unassembled WGS sequence"/>
</dbReference>
<keyword evidence="1" id="KW-1133">Transmembrane helix</keyword>
<organism evidence="2 3">
    <name type="scientific">[Clostridium] citroniae WAL-17108</name>
    <dbReference type="NCBI Taxonomy" id="742733"/>
    <lineage>
        <taxon>Bacteria</taxon>
        <taxon>Bacillati</taxon>
        <taxon>Bacillota</taxon>
        <taxon>Clostridia</taxon>
        <taxon>Lachnospirales</taxon>
        <taxon>Lachnospiraceae</taxon>
        <taxon>Enterocloster</taxon>
    </lineage>
</organism>
<proteinExistence type="predicted"/>
<gene>
    <name evidence="2" type="ORF">HMPREF9469_00251</name>
</gene>
<protein>
    <submittedName>
        <fullName evidence="2">Uncharacterized protein</fullName>
    </submittedName>
</protein>
<comment type="caution">
    <text evidence="2">The sequence shown here is derived from an EMBL/GenBank/DDBJ whole genome shotgun (WGS) entry which is preliminary data.</text>
</comment>
<name>G5HCD9_9FIRM</name>
<evidence type="ECO:0000256" key="1">
    <source>
        <dbReference type="SAM" id="Phobius"/>
    </source>
</evidence>
<keyword evidence="1" id="KW-0472">Membrane</keyword>
<evidence type="ECO:0000313" key="3">
    <source>
        <dbReference type="Proteomes" id="UP000003763"/>
    </source>
</evidence>
<dbReference type="eggNOG" id="ENOG5032AU6">
    <property type="taxonomic scope" value="Bacteria"/>
</dbReference>
<feature type="transmembrane region" description="Helical" evidence="1">
    <location>
        <begin position="20"/>
        <end position="39"/>
    </location>
</feature>
<keyword evidence="1" id="KW-0812">Transmembrane</keyword>
<dbReference type="AlphaFoldDB" id="G5HCD9"/>
<dbReference type="HOGENOM" id="CLU_110664_0_0_9"/>
<feature type="transmembrane region" description="Helical" evidence="1">
    <location>
        <begin position="45"/>
        <end position="68"/>
    </location>
</feature>
<reference evidence="2 3" key="1">
    <citation type="submission" date="2011-08" db="EMBL/GenBank/DDBJ databases">
        <title>The Genome Sequence of Clostridium citroniae WAL-17108.</title>
        <authorList>
            <consortium name="The Broad Institute Genome Sequencing Platform"/>
            <person name="Earl A."/>
            <person name="Ward D."/>
            <person name="Feldgarden M."/>
            <person name="Gevers D."/>
            <person name="Finegold S.M."/>
            <person name="Summanen P.H."/>
            <person name="Molitoris D.R."/>
            <person name="Vaisanen M.L."/>
            <person name="Daigneault M."/>
            <person name="Allen-Vercoe E."/>
            <person name="Young S.K."/>
            <person name="Zeng Q."/>
            <person name="Gargeya S."/>
            <person name="Fitzgerald M."/>
            <person name="Haas B."/>
            <person name="Abouelleil A."/>
            <person name="Alvarado L."/>
            <person name="Arachchi H.M."/>
            <person name="Berlin A."/>
            <person name="Brown A."/>
            <person name="Chapman S.B."/>
            <person name="Chen Z."/>
            <person name="Dunbar C."/>
            <person name="Freedman E."/>
            <person name="Gearin G."/>
            <person name="Gellesch M."/>
            <person name="Goldberg J."/>
            <person name="Griggs A."/>
            <person name="Gujja S."/>
            <person name="Heiman D."/>
            <person name="Howarth C."/>
            <person name="Larson L."/>
            <person name="Lui A."/>
            <person name="MacDonald P.J.P."/>
            <person name="Montmayeur A."/>
            <person name="Murphy C."/>
            <person name="Neiman D."/>
            <person name="Pearson M."/>
            <person name="Priest M."/>
            <person name="Roberts A."/>
            <person name="Saif S."/>
            <person name="Shea T."/>
            <person name="Shenoy N."/>
            <person name="Sisk P."/>
            <person name="Stolte C."/>
            <person name="Sykes S."/>
            <person name="Wortman J."/>
            <person name="Nusbaum C."/>
            <person name="Birren B."/>
        </authorList>
    </citation>
    <scope>NUCLEOTIDE SEQUENCE [LARGE SCALE GENOMIC DNA]</scope>
    <source>
        <strain evidence="2 3">WAL-17108</strain>
    </source>
</reference>
<evidence type="ECO:0000313" key="2">
    <source>
        <dbReference type="EMBL" id="EHF01019.1"/>
    </source>
</evidence>
<sequence length="176" mass="20096">MRLEPSEEAMYRRMDLKDHLLIVILIMGFIASLSFFLLANPNSQVIGLGAIISSLAGMGVSGGGFLWLKQRIMPLTGCFLEIRSDSFAAVQPYKDNQYESCRIYYKEIELLIKDKAGSGFYIRILQPGESVIKGSQDKRRTMHISRFGYSEEEIETIYEVLKERVLQTATVYEYTE</sequence>